<name>A0A1H4DKB6_XYLRU</name>
<dbReference type="AlphaFoldDB" id="A0A1H4DKB6"/>
<evidence type="ECO:0000313" key="1">
    <source>
        <dbReference type="EMBL" id="SEA73221.1"/>
    </source>
</evidence>
<protein>
    <submittedName>
        <fullName evidence="1">Uncharacterized protein</fullName>
    </submittedName>
</protein>
<sequence length="74" mass="8555">MHPKYLTKHKPIKVVLLHAGESITASGLLKQYSHPFLTPSLYSPHPLSKERWGYSKRGVRDRDIFLIGFHRKTS</sequence>
<reference evidence="1 2" key="1">
    <citation type="submission" date="2016-10" db="EMBL/GenBank/DDBJ databases">
        <authorList>
            <person name="de Groot N.N."/>
        </authorList>
    </citation>
    <scope>NUCLEOTIDE SEQUENCE [LARGE SCALE GENOMIC DNA]</scope>
    <source>
        <strain evidence="1 2">D31d</strain>
    </source>
</reference>
<organism evidence="1 2">
    <name type="scientific">Xylanibacter ruminicola</name>
    <name type="common">Prevotella ruminicola</name>
    <dbReference type="NCBI Taxonomy" id="839"/>
    <lineage>
        <taxon>Bacteria</taxon>
        <taxon>Pseudomonadati</taxon>
        <taxon>Bacteroidota</taxon>
        <taxon>Bacteroidia</taxon>
        <taxon>Bacteroidales</taxon>
        <taxon>Prevotellaceae</taxon>
        <taxon>Xylanibacter</taxon>
    </lineage>
</organism>
<dbReference type="Proteomes" id="UP000182257">
    <property type="component" value="Unassembled WGS sequence"/>
</dbReference>
<accession>A0A1H4DKB6</accession>
<gene>
    <name evidence="1" type="ORF">SAMN05216462_2381</name>
</gene>
<evidence type="ECO:0000313" key="2">
    <source>
        <dbReference type="Proteomes" id="UP000182257"/>
    </source>
</evidence>
<dbReference type="EMBL" id="FNRF01000004">
    <property type="protein sequence ID" value="SEA73221.1"/>
    <property type="molecule type" value="Genomic_DNA"/>
</dbReference>
<proteinExistence type="predicted"/>